<organism evidence="3">
    <name type="scientific">Drosophila persimilis</name>
    <name type="common">Fruit fly</name>
    <dbReference type="NCBI Taxonomy" id="7234"/>
    <lineage>
        <taxon>Eukaryota</taxon>
        <taxon>Metazoa</taxon>
        <taxon>Ecdysozoa</taxon>
        <taxon>Arthropoda</taxon>
        <taxon>Hexapoda</taxon>
        <taxon>Insecta</taxon>
        <taxon>Pterygota</taxon>
        <taxon>Neoptera</taxon>
        <taxon>Endopterygota</taxon>
        <taxon>Diptera</taxon>
        <taxon>Brachycera</taxon>
        <taxon>Muscomorpha</taxon>
        <taxon>Ephydroidea</taxon>
        <taxon>Drosophilidae</taxon>
        <taxon>Drosophila</taxon>
        <taxon>Sophophora</taxon>
    </lineage>
</organism>
<name>B4GP86_DROPE</name>
<reference evidence="2 3" key="1">
    <citation type="journal article" date="2007" name="Nature">
        <title>Evolution of genes and genomes on the Drosophila phylogeny.</title>
        <authorList>
            <consortium name="Drosophila 12 Genomes Consortium"/>
            <person name="Clark A.G."/>
            <person name="Eisen M.B."/>
            <person name="Smith D.R."/>
            <person name="Bergman C.M."/>
            <person name="Oliver B."/>
            <person name="Markow T.A."/>
            <person name="Kaufman T.C."/>
            <person name="Kellis M."/>
            <person name="Gelbart W."/>
            <person name="Iyer V.N."/>
            <person name="Pollard D.A."/>
            <person name="Sackton T.B."/>
            <person name="Larracuente A.M."/>
            <person name="Singh N.D."/>
            <person name="Abad J.P."/>
            <person name="Abt D.N."/>
            <person name="Adryan B."/>
            <person name="Aguade M."/>
            <person name="Akashi H."/>
            <person name="Anderson W.W."/>
            <person name="Aquadro C.F."/>
            <person name="Ardell D.H."/>
            <person name="Arguello R."/>
            <person name="Artieri C.G."/>
            <person name="Barbash D.A."/>
            <person name="Barker D."/>
            <person name="Barsanti P."/>
            <person name="Batterham P."/>
            <person name="Batzoglou S."/>
            <person name="Begun D."/>
            <person name="Bhutkar A."/>
            <person name="Blanco E."/>
            <person name="Bosak S.A."/>
            <person name="Bradley R.K."/>
            <person name="Brand A.D."/>
            <person name="Brent M.R."/>
            <person name="Brooks A.N."/>
            <person name="Brown R.H."/>
            <person name="Butlin R.K."/>
            <person name="Caggese C."/>
            <person name="Calvi B.R."/>
            <person name="Bernardo de Carvalho A."/>
            <person name="Caspi A."/>
            <person name="Castrezana S."/>
            <person name="Celniker S.E."/>
            <person name="Chang J.L."/>
            <person name="Chapple C."/>
            <person name="Chatterji S."/>
            <person name="Chinwalla A."/>
            <person name="Civetta A."/>
            <person name="Clifton S.W."/>
            <person name="Comeron J.M."/>
            <person name="Costello J.C."/>
            <person name="Coyne J.A."/>
            <person name="Daub J."/>
            <person name="David R.G."/>
            <person name="Delcher A.L."/>
            <person name="Delehaunty K."/>
            <person name="Do C.B."/>
            <person name="Ebling H."/>
            <person name="Edwards K."/>
            <person name="Eickbush T."/>
            <person name="Evans J.D."/>
            <person name="Filipski A."/>
            <person name="Findeiss S."/>
            <person name="Freyhult E."/>
            <person name="Fulton L."/>
            <person name="Fulton R."/>
            <person name="Garcia A.C."/>
            <person name="Gardiner A."/>
            <person name="Garfield D.A."/>
            <person name="Garvin B.E."/>
            <person name="Gibson G."/>
            <person name="Gilbert D."/>
            <person name="Gnerre S."/>
            <person name="Godfrey J."/>
            <person name="Good R."/>
            <person name="Gotea V."/>
            <person name="Gravely B."/>
            <person name="Greenberg A.J."/>
            <person name="Griffiths-Jones S."/>
            <person name="Gross S."/>
            <person name="Guigo R."/>
            <person name="Gustafson E.A."/>
            <person name="Haerty W."/>
            <person name="Hahn M.W."/>
            <person name="Halligan D.L."/>
            <person name="Halpern A.L."/>
            <person name="Halter G.M."/>
            <person name="Han M.V."/>
            <person name="Heger A."/>
            <person name="Hillier L."/>
            <person name="Hinrichs A.S."/>
            <person name="Holmes I."/>
            <person name="Hoskins R.A."/>
            <person name="Hubisz M.J."/>
            <person name="Hultmark D."/>
            <person name="Huntley M.A."/>
            <person name="Jaffe D.B."/>
            <person name="Jagadeeshan S."/>
            <person name="Jeck W.R."/>
            <person name="Johnson J."/>
            <person name="Jones C.D."/>
            <person name="Jordan W.C."/>
            <person name="Karpen G.H."/>
            <person name="Kataoka E."/>
            <person name="Keightley P.D."/>
            <person name="Kheradpour P."/>
            <person name="Kirkness E.F."/>
            <person name="Koerich L.B."/>
            <person name="Kristiansen K."/>
            <person name="Kudrna D."/>
            <person name="Kulathinal R.J."/>
            <person name="Kumar S."/>
            <person name="Kwok R."/>
            <person name="Lander E."/>
            <person name="Langley C.H."/>
            <person name="Lapoint R."/>
            <person name="Lazzaro B.P."/>
            <person name="Lee S.J."/>
            <person name="Levesque L."/>
            <person name="Li R."/>
            <person name="Lin C.F."/>
            <person name="Lin M.F."/>
            <person name="Lindblad-Toh K."/>
            <person name="Llopart A."/>
            <person name="Long M."/>
            <person name="Low L."/>
            <person name="Lozovsky E."/>
            <person name="Lu J."/>
            <person name="Luo M."/>
            <person name="Machado C.A."/>
            <person name="Makalowski W."/>
            <person name="Marzo M."/>
            <person name="Matsuda M."/>
            <person name="Matzkin L."/>
            <person name="McAllister B."/>
            <person name="McBride C.S."/>
            <person name="McKernan B."/>
            <person name="McKernan K."/>
            <person name="Mendez-Lago M."/>
            <person name="Minx P."/>
            <person name="Mollenhauer M.U."/>
            <person name="Montooth K."/>
            <person name="Mount S.M."/>
            <person name="Mu X."/>
            <person name="Myers E."/>
            <person name="Negre B."/>
            <person name="Newfeld S."/>
            <person name="Nielsen R."/>
            <person name="Noor M.A."/>
            <person name="O'Grady P."/>
            <person name="Pachter L."/>
            <person name="Papaceit M."/>
            <person name="Parisi M.J."/>
            <person name="Parisi M."/>
            <person name="Parts L."/>
            <person name="Pedersen J.S."/>
            <person name="Pesole G."/>
            <person name="Phillippy A.M."/>
            <person name="Ponting C.P."/>
            <person name="Pop M."/>
            <person name="Porcelli D."/>
            <person name="Powell J.R."/>
            <person name="Prohaska S."/>
            <person name="Pruitt K."/>
            <person name="Puig M."/>
            <person name="Quesneville H."/>
            <person name="Ram K.R."/>
            <person name="Rand D."/>
            <person name="Rasmussen M.D."/>
            <person name="Reed L.K."/>
            <person name="Reenan R."/>
            <person name="Reily A."/>
            <person name="Remington K.A."/>
            <person name="Rieger T.T."/>
            <person name="Ritchie M.G."/>
            <person name="Robin C."/>
            <person name="Rogers Y.H."/>
            <person name="Rohde C."/>
            <person name="Rozas J."/>
            <person name="Rubenfield M.J."/>
            <person name="Ruiz A."/>
            <person name="Russo S."/>
            <person name="Salzberg S.L."/>
            <person name="Sanchez-Gracia A."/>
            <person name="Saranga D.J."/>
            <person name="Sato H."/>
            <person name="Schaeffer S.W."/>
            <person name="Schatz M.C."/>
            <person name="Schlenke T."/>
            <person name="Schwartz R."/>
            <person name="Segarra C."/>
            <person name="Singh R.S."/>
            <person name="Sirot L."/>
            <person name="Sirota M."/>
            <person name="Sisneros N.B."/>
            <person name="Smith C.D."/>
            <person name="Smith T.F."/>
            <person name="Spieth J."/>
            <person name="Stage D.E."/>
            <person name="Stark A."/>
            <person name="Stephan W."/>
            <person name="Strausberg R.L."/>
            <person name="Strempel S."/>
            <person name="Sturgill D."/>
            <person name="Sutton G."/>
            <person name="Sutton G.G."/>
            <person name="Tao W."/>
            <person name="Teichmann S."/>
            <person name="Tobari Y.N."/>
            <person name="Tomimura Y."/>
            <person name="Tsolas J.M."/>
            <person name="Valente V.L."/>
            <person name="Venter E."/>
            <person name="Venter J.C."/>
            <person name="Vicario S."/>
            <person name="Vieira F.G."/>
            <person name="Vilella A.J."/>
            <person name="Villasante A."/>
            <person name="Walenz B."/>
            <person name="Wang J."/>
            <person name="Wasserman M."/>
            <person name="Watts T."/>
            <person name="Wilson D."/>
            <person name="Wilson R.K."/>
            <person name="Wing R.A."/>
            <person name="Wolfner M.F."/>
            <person name="Wong A."/>
            <person name="Wong G.K."/>
            <person name="Wu C.I."/>
            <person name="Wu G."/>
            <person name="Yamamoto D."/>
            <person name="Yang H.P."/>
            <person name="Yang S.P."/>
            <person name="Yorke J.A."/>
            <person name="Yoshida K."/>
            <person name="Zdobnov E."/>
            <person name="Zhang P."/>
            <person name="Zhang Y."/>
            <person name="Zimin A.V."/>
            <person name="Baldwin J."/>
            <person name="Abdouelleil A."/>
            <person name="Abdulkadir J."/>
            <person name="Abebe A."/>
            <person name="Abera B."/>
            <person name="Abreu J."/>
            <person name="Acer S.C."/>
            <person name="Aftuck L."/>
            <person name="Alexander A."/>
            <person name="An P."/>
            <person name="Anderson E."/>
            <person name="Anderson S."/>
            <person name="Arachi H."/>
            <person name="Azer M."/>
            <person name="Bachantsang P."/>
            <person name="Barry A."/>
            <person name="Bayul T."/>
            <person name="Berlin A."/>
            <person name="Bessette D."/>
            <person name="Bloom T."/>
            <person name="Blye J."/>
            <person name="Boguslavskiy L."/>
            <person name="Bonnet C."/>
            <person name="Boukhgalter B."/>
            <person name="Bourzgui I."/>
            <person name="Brown A."/>
            <person name="Cahill P."/>
            <person name="Channer S."/>
            <person name="Cheshatsang Y."/>
            <person name="Chuda L."/>
            <person name="Citroen M."/>
            <person name="Collymore A."/>
            <person name="Cooke P."/>
            <person name="Costello M."/>
            <person name="D'Aco K."/>
            <person name="Daza R."/>
            <person name="De Haan G."/>
            <person name="DeGray S."/>
            <person name="DeMaso C."/>
            <person name="Dhargay N."/>
            <person name="Dooley K."/>
            <person name="Dooley E."/>
            <person name="Doricent M."/>
            <person name="Dorje P."/>
            <person name="Dorjee K."/>
            <person name="Dupes A."/>
            <person name="Elong R."/>
            <person name="Falk J."/>
            <person name="Farina A."/>
            <person name="Faro S."/>
            <person name="Ferguson D."/>
            <person name="Fisher S."/>
            <person name="Foley C.D."/>
            <person name="Franke A."/>
            <person name="Friedrich D."/>
            <person name="Gadbois L."/>
            <person name="Gearin G."/>
            <person name="Gearin C.R."/>
            <person name="Giannoukos G."/>
            <person name="Goode T."/>
            <person name="Graham J."/>
            <person name="Grandbois E."/>
            <person name="Grewal S."/>
            <person name="Gyaltsen K."/>
            <person name="Hafez N."/>
            <person name="Hagos B."/>
            <person name="Hall J."/>
            <person name="Henson C."/>
            <person name="Hollinger A."/>
            <person name="Honan T."/>
            <person name="Huard M.D."/>
            <person name="Hughes L."/>
            <person name="Hurhula B."/>
            <person name="Husby M.E."/>
            <person name="Kamat A."/>
            <person name="Kanga B."/>
            <person name="Kashin S."/>
            <person name="Khazanovich D."/>
            <person name="Kisner P."/>
            <person name="Lance K."/>
            <person name="Lara M."/>
            <person name="Lee W."/>
            <person name="Lennon N."/>
            <person name="Letendre F."/>
            <person name="LeVine R."/>
            <person name="Lipovsky A."/>
            <person name="Liu X."/>
            <person name="Liu J."/>
            <person name="Liu S."/>
            <person name="Lokyitsang T."/>
            <person name="Lokyitsang Y."/>
            <person name="Lubonja R."/>
            <person name="Lui A."/>
            <person name="MacDonald P."/>
            <person name="Magnisalis V."/>
            <person name="Maru K."/>
            <person name="Matthews C."/>
            <person name="McCusker W."/>
            <person name="McDonough S."/>
            <person name="Mehta T."/>
            <person name="Meldrim J."/>
            <person name="Meneus L."/>
            <person name="Mihai O."/>
            <person name="Mihalev A."/>
            <person name="Mihova T."/>
            <person name="Mittelman R."/>
            <person name="Mlenga V."/>
            <person name="Montmayeur A."/>
            <person name="Mulrain L."/>
            <person name="Navidi A."/>
            <person name="Naylor J."/>
            <person name="Negash T."/>
            <person name="Nguyen T."/>
            <person name="Nguyen N."/>
            <person name="Nicol R."/>
            <person name="Norbu C."/>
            <person name="Norbu N."/>
            <person name="Novod N."/>
            <person name="O'Neill B."/>
            <person name="Osman S."/>
            <person name="Markiewicz E."/>
            <person name="Oyono O.L."/>
            <person name="Patti C."/>
            <person name="Phunkhang P."/>
            <person name="Pierre F."/>
            <person name="Priest M."/>
            <person name="Raghuraman S."/>
            <person name="Rege F."/>
            <person name="Reyes R."/>
            <person name="Rise C."/>
            <person name="Rogov P."/>
            <person name="Ross K."/>
            <person name="Ryan E."/>
            <person name="Settipalli S."/>
            <person name="Shea T."/>
            <person name="Sherpa N."/>
            <person name="Shi L."/>
            <person name="Shih D."/>
            <person name="Sparrow T."/>
            <person name="Spaulding J."/>
            <person name="Stalker J."/>
            <person name="Stange-Thomann N."/>
            <person name="Stavropoulos S."/>
            <person name="Stone C."/>
            <person name="Strader C."/>
            <person name="Tesfaye S."/>
            <person name="Thomson T."/>
            <person name="Thoulutsang Y."/>
            <person name="Thoulutsang D."/>
            <person name="Topham K."/>
            <person name="Topping I."/>
            <person name="Tsamla T."/>
            <person name="Vassiliev H."/>
            <person name="Vo A."/>
            <person name="Wangchuk T."/>
            <person name="Wangdi T."/>
            <person name="Weiand M."/>
            <person name="Wilkinson J."/>
            <person name="Wilson A."/>
            <person name="Yadav S."/>
            <person name="Young G."/>
            <person name="Yu Q."/>
            <person name="Zembek L."/>
            <person name="Zhong D."/>
            <person name="Zimmer A."/>
            <person name="Zwirko Z."/>
            <person name="Jaffe D.B."/>
            <person name="Alvarez P."/>
            <person name="Brockman W."/>
            <person name="Butler J."/>
            <person name="Chin C."/>
            <person name="Gnerre S."/>
            <person name="Grabherr M."/>
            <person name="Kleber M."/>
            <person name="Mauceli E."/>
            <person name="MacCallum I."/>
        </authorList>
    </citation>
    <scope>NUCLEOTIDE SEQUENCE [LARGE SCALE GENOMIC DNA]</scope>
    <source>
        <strain evidence="3">MSH-3 / Tucson 14011-0111.49</strain>
    </source>
</reference>
<dbReference type="STRING" id="7234.B4GP86"/>
<dbReference type="EMBL" id="CH479186">
    <property type="protein sequence ID" value="EDW38969.1"/>
    <property type="molecule type" value="Genomic_DNA"/>
</dbReference>
<protein>
    <submittedName>
        <fullName evidence="2">GL13833</fullName>
    </submittedName>
</protein>
<dbReference type="KEGG" id="dpe:6594991"/>
<accession>B4GP86</accession>
<evidence type="ECO:0000313" key="2">
    <source>
        <dbReference type="EMBL" id="EDW38969.1"/>
    </source>
</evidence>
<dbReference type="Proteomes" id="UP000008744">
    <property type="component" value="Unassembled WGS sequence"/>
</dbReference>
<evidence type="ECO:0000313" key="3">
    <source>
        <dbReference type="Proteomes" id="UP000008744"/>
    </source>
</evidence>
<evidence type="ECO:0000256" key="1">
    <source>
        <dbReference type="SAM" id="MobiDB-lite"/>
    </source>
</evidence>
<sequence>MQRSPQYSFGTQSRSCNRPNLVGPGPAAYHLGSVTRYGKANNLEYAYFHRRGLGNNKTKSVR</sequence>
<dbReference type="PhylomeDB" id="B4GP86"/>
<dbReference type="HOGENOM" id="CLU_2906451_0_0_1"/>
<feature type="region of interest" description="Disordered" evidence="1">
    <location>
        <begin position="1"/>
        <end position="20"/>
    </location>
</feature>
<dbReference type="OMA" id="MPAFKKS"/>
<feature type="compositionally biased region" description="Polar residues" evidence="1">
    <location>
        <begin position="1"/>
        <end position="18"/>
    </location>
</feature>
<keyword evidence="3" id="KW-1185">Reference proteome</keyword>
<gene>
    <name evidence="2" type="primary">Dper\GL13833</name>
    <name evidence="2" type="ORF">Dper_GL13833</name>
</gene>
<dbReference type="AlphaFoldDB" id="B4GP86"/>
<dbReference type="OrthoDB" id="429991at2759"/>
<proteinExistence type="predicted"/>